<dbReference type="Proteomes" id="UP000218172">
    <property type="component" value="Unassembled WGS sequence"/>
</dbReference>
<dbReference type="SUPFAM" id="SSF50998">
    <property type="entry name" value="Quinoprotein alcohol dehydrogenase-like"/>
    <property type="match status" value="1"/>
</dbReference>
<evidence type="ECO:0000256" key="2">
    <source>
        <dbReference type="ARBA" id="ARBA00008156"/>
    </source>
</evidence>
<keyword evidence="3" id="KW-0560">Oxidoreductase</keyword>
<evidence type="ECO:0000256" key="1">
    <source>
        <dbReference type="ARBA" id="ARBA00001931"/>
    </source>
</evidence>
<protein>
    <recommendedName>
        <fullName evidence="4 5">Pyrrolo-quinoline quinone repeat domain-containing protein</fullName>
    </recommendedName>
</protein>
<proteinExistence type="inferred from homology"/>
<dbReference type="Pfam" id="PF13360">
    <property type="entry name" value="PQQ_2"/>
    <property type="match status" value="1"/>
</dbReference>
<evidence type="ECO:0000256" key="3">
    <source>
        <dbReference type="ARBA" id="ARBA00023002"/>
    </source>
</evidence>
<reference evidence="7" key="1">
    <citation type="submission" date="2017-08" db="EMBL/GenBank/DDBJ databases">
        <title>A dynamic microbial community with high functional redundancy inhabits the cold, oxic subseafloor aquifer.</title>
        <authorList>
            <person name="Tully B.J."/>
            <person name="Wheat C.G."/>
            <person name="Glazer B.T."/>
            <person name="Huber J.A."/>
        </authorList>
    </citation>
    <scope>NUCLEOTIDE SEQUENCE [LARGE SCALE GENOMIC DNA]</scope>
</reference>
<evidence type="ECO:0000259" key="5">
    <source>
        <dbReference type="Pfam" id="PF13360"/>
    </source>
</evidence>
<comment type="similarity">
    <text evidence="2">Belongs to the bacterial PQQ dehydrogenase family.</text>
</comment>
<organism evidence="6 7">
    <name type="scientific">SAR86 cluster bacterium</name>
    <dbReference type="NCBI Taxonomy" id="2030880"/>
    <lineage>
        <taxon>Bacteria</taxon>
        <taxon>Pseudomonadati</taxon>
        <taxon>Pseudomonadota</taxon>
        <taxon>Gammaproteobacteria</taxon>
        <taxon>SAR86 cluster</taxon>
    </lineage>
</organism>
<dbReference type="PANTHER" id="PTHR32303">
    <property type="entry name" value="QUINOPROTEIN ALCOHOL DEHYDROGENASE (CYTOCHROME C)"/>
    <property type="match status" value="1"/>
</dbReference>
<dbReference type="InterPro" id="IPR002372">
    <property type="entry name" value="PQQ_rpt_dom"/>
</dbReference>
<dbReference type="InterPro" id="IPR011047">
    <property type="entry name" value="Quinoprotein_ADH-like_sf"/>
</dbReference>
<feature type="domain" description="Pyrrolo-quinoline quinone repeat" evidence="4">
    <location>
        <begin position="1"/>
        <end position="94"/>
    </location>
</feature>
<accession>A0A2A4MJT6</accession>
<dbReference type="Gene3D" id="2.140.10.10">
    <property type="entry name" value="Quinoprotein alcohol dehydrogenase-like superfamily"/>
    <property type="match status" value="1"/>
</dbReference>
<gene>
    <name evidence="6" type="ORF">COC19_06595</name>
</gene>
<dbReference type="InterPro" id="IPR018391">
    <property type="entry name" value="PQQ_b-propeller_rpt"/>
</dbReference>
<name>A0A2A4MJT6_9GAMM</name>
<sequence>MLYWGTGNPNPDYYDEDRPGDNLYTNSLVALDADTGELRWHYQFTPHDTHDWDSNHVPVQADLMFEGAMRKVVMVANRNGFYYMLDRVTGELLVAEPMTATTWAREVDANGRPIVLNDGSKGCVPDPWGGTNFMPPSFSPDLGLLFVTTRETCATFVPQKPANIPGQANFGGSIFIDQSQSYGALRAIDVTTGERRWEFTYPSPTFGGVMSTASGLVFAGDHEGNFMAFEASTGKNLWHYQTGSRIWGAAAVTHELDGRQYVLIASGGTLVAFVLPEE</sequence>
<evidence type="ECO:0000313" key="7">
    <source>
        <dbReference type="Proteomes" id="UP000218172"/>
    </source>
</evidence>
<comment type="caution">
    <text evidence="6">The sequence shown here is derived from an EMBL/GenBank/DDBJ whole genome shotgun (WGS) entry which is preliminary data.</text>
</comment>
<dbReference type="GO" id="GO:0016491">
    <property type="term" value="F:oxidoreductase activity"/>
    <property type="evidence" value="ECO:0007669"/>
    <property type="project" value="UniProtKB-KW"/>
</dbReference>
<dbReference type="PANTHER" id="PTHR32303:SF20">
    <property type="entry name" value="QUINOPROTEIN ETHANOL DEHYDROGENASE"/>
    <property type="match status" value="1"/>
</dbReference>
<dbReference type="SMART" id="SM00564">
    <property type="entry name" value="PQQ"/>
    <property type="match status" value="3"/>
</dbReference>
<dbReference type="EMBL" id="NVQR01000105">
    <property type="protein sequence ID" value="PCH59886.1"/>
    <property type="molecule type" value="Genomic_DNA"/>
</dbReference>
<feature type="domain" description="Pyrrolo-quinoline quinone repeat" evidence="5">
    <location>
        <begin position="183"/>
        <end position="273"/>
    </location>
</feature>
<evidence type="ECO:0000259" key="4">
    <source>
        <dbReference type="Pfam" id="PF01011"/>
    </source>
</evidence>
<dbReference type="AlphaFoldDB" id="A0A2A4MJT6"/>
<comment type="cofactor">
    <cofactor evidence="1">
        <name>pyrroloquinoline quinone</name>
        <dbReference type="ChEBI" id="CHEBI:58442"/>
    </cofactor>
</comment>
<evidence type="ECO:0000313" key="6">
    <source>
        <dbReference type="EMBL" id="PCH59886.1"/>
    </source>
</evidence>
<dbReference type="Pfam" id="PF01011">
    <property type="entry name" value="PQQ"/>
    <property type="match status" value="1"/>
</dbReference>